<dbReference type="RefSeq" id="WP_132953524.1">
    <property type="nucleotide sequence ID" value="NZ_CP091507.1"/>
</dbReference>
<evidence type="ECO:0000313" key="1">
    <source>
        <dbReference type="EMBL" id="TCP07353.1"/>
    </source>
</evidence>
<accession>A0AAE9GTE9</accession>
<organism evidence="2 4">
    <name type="scientific">Uruburuella suis</name>
    <dbReference type="NCBI Taxonomy" id="252130"/>
    <lineage>
        <taxon>Bacteria</taxon>
        <taxon>Pseudomonadati</taxon>
        <taxon>Pseudomonadota</taxon>
        <taxon>Betaproteobacteria</taxon>
        <taxon>Neisseriales</taxon>
        <taxon>Neisseriaceae</taxon>
        <taxon>Uruburuella</taxon>
    </lineage>
</organism>
<dbReference type="AlphaFoldDB" id="A0AAE9GTE9"/>
<name>A0AAE9GTE9_9NEIS</name>
<evidence type="ECO:0000313" key="2">
    <source>
        <dbReference type="EMBL" id="UOO79342.1"/>
    </source>
</evidence>
<proteinExistence type="predicted"/>
<dbReference type="Proteomes" id="UP000294721">
    <property type="component" value="Unassembled WGS sequence"/>
</dbReference>
<keyword evidence="3" id="KW-1185">Reference proteome</keyword>
<reference evidence="1 3" key="1">
    <citation type="submission" date="2019-03" db="EMBL/GenBank/DDBJ databases">
        <title>Genomic Encyclopedia of Type Strains, Phase IV (KMG-IV): sequencing the most valuable type-strain genomes for metagenomic binning, comparative biology and taxonomic classification.</title>
        <authorList>
            <person name="Goeker M."/>
        </authorList>
    </citation>
    <scope>NUCLEOTIDE SEQUENCE [LARGE SCALE GENOMIC DNA]</scope>
    <source>
        <strain evidence="1 3">DSM 17474</strain>
    </source>
</reference>
<dbReference type="Proteomes" id="UP000829756">
    <property type="component" value="Chromosome"/>
</dbReference>
<evidence type="ECO:0000313" key="4">
    <source>
        <dbReference type="Proteomes" id="UP000829756"/>
    </source>
</evidence>
<protein>
    <submittedName>
        <fullName evidence="2">Uncharacterized protein</fullName>
    </submittedName>
</protein>
<dbReference type="EMBL" id="CP091507">
    <property type="protein sequence ID" value="UOO79342.1"/>
    <property type="molecule type" value="Genomic_DNA"/>
</dbReference>
<dbReference type="KEGG" id="usu:LVJ78_11800"/>
<dbReference type="EMBL" id="SLXE01000008">
    <property type="protein sequence ID" value="TCP07353.1"/>
    <property type="molecule type" value="Genomic_DNA"/>
</dbReference>
<reference evidence="2" key="3">
    <citation type="journal article" date="2022" name="Res Sq">
        <title>Evolution of multicellular longitudinally dividing oral cavity symbionts (Neisseriaceae).</title>
        <authorList>
            <person name="Nyongesa S."/>
            <person name="Weber P."/>
            <person name="Bernet E."/>
            <person name="Pullido F."/>
            <person name="Nieckarz M."/>
            <person name="Delaby M."/>
            <person name="Nieves C."/>
            <person name="Viehboeck T."/>
            <person name="Krause N."/>
            <person name="Rivera-Millot A."/>
            <person name="Nakamura A."/>
            <person name="Vischer N."/>
            <person name="VanNieuwenhze M."/>
            <person name="Brun Y."/>
            <person name="Cava F."/>
            <person name="Bulgheresi S."/>
            <person name="Veyrier F."/>
        </authorList>
    </citation>
    <scope>NUCLEOTIDE SEQUENCE</scope>
    <source>
        <strain evidence="2">1258/02</strain>
    </source>
</reference>
<evidence type="ECO:0000313" key="3">
    <source>
        <dbReference type="Proteomes" id="UP000294721"/>
    </source>
</evidence>
<sequence>MKIFPIGTSRLHEPLTLIDETLVEFPRMGYFHSTSQILDCLKIITGDITLTAEQAKLFFRKDQVECNKFDLDLWTDNFCASVDRIRQQFENADTLFIEISAHRSYKLNNLHIQGNPNYYQDVSYADIWKDGYYQKYMPALNVLDYEDTDLLIDNLISIDEILLENEKKAIIFGHLVNSSNPNKLRLKTNTSLQQALKQINTTTLIWYDQTHLVDQFGFRVLDNGTVDIHHLPWDGLYIFIDELIELANFKD</sequence>
<reference evidence="2" key="2">
    <citation type="submission" date="2021-12" db="EMBL/GenBank/DDBJ databases">
        <authorList>
            <person name="Veyrier F.J."/>
        </authorList>
    </citation>
    <scope>NUCLEOTIDE SEQUENCE</scope>
    <source>
        <strain evidence="2">1258/02</strain>
    </source>
</reference>
<gene>
    <name evidence="1" type="ORF">EV680_10875</name>
    <name evidence="2" type="ORF">LVJ78_11800</name>
</gene>